<dbReference type="PANTHER" id="PTHR31793:SF37">
    <property type="entry name" value="ACYL-COA THIOESTER HYDROLASE YBGC"/>
    <property type="match status" value="1"/>
</dbReference>
<proteinExistence type="predicted"/>
<dbReference type="KEGG" id="sus:Acid_3218"/>
<dbReference type="InParanoid" id="Q022A8"/>
<dbReference type="InterPro" id="IPR029069">
    <property type="entry name" value="HotDog_dom_sf"/>
</dbReference>
<dbReference type="PANTHER" id="PTHR31793">
    <property type="entry name" value="4-HYDROXYBENZOYL-COA THIOESTERASE FAMILY MEMBER"/>
    <property type="match status" value="1"/>
</dbReference>
<sequence length="145" mass="16362">MGEAFEIPIQVETADIDELGHVNNIVYLRWVQEVAVAHWKMIAPPVDQAKLFWVVLRHEIDYRRAARPGEALVARTWVGGATQLKFERYTEIVRAGDRTLLAKALTIWCPIDAQTGRPTPVSAEVRAIFSTADQLGPRMDTNTHE</sequence>
<dbReference type="InterPro" id="IPR050563">
    <property type="entry name" value="4-hydroxybenzoyl-CoA_TE"/>
</dbReference>
<dbReference type="Gene3D" id="3.10.129.10">
    <property type="entry name" value="Hotdog Thioesterase"/>
    <property type="match status" value="1"/>
</dbReference>
<dbReference type="CDD" id="cd00586">
    <property type="entry name" value="4HBT"/>
    <property type="match status" value="1"/>
</dbReference>
<dbReference type="OrthoDB" id="129788at2"/>
<keyword evidence="1" id="KW-0378">Hydrolase</keyword>
<dbReference type="GO" id="GO:0047617">
    <property type="term" value="F:fatty acyl-CoA hydrolase activity"/>
    <property type="evidence" value="ECO:0007669"/>
    <property type="project" value="TreeGrafter"/>
</dbReference>
<evidence type="ECO:0000256" key="1">
    <source>
        <dbReference type="ARBA" id="ARBA00022801"/>
    </source>
</evidence>
<dbReference type="SUPFAM" id="SSF54637">
    <property type="entry name" value="Thioesterase/thiol ester dehydrase-isomerase"/>
    <property type="match status" value="1"/>
</dbReference>
<dbReference type="eggNOG" id="COG0824">
    <property type="taxonomic scope" value="Bacteria"/>
</dbReference>
<accession>Q022A8</accession>
<reference evidence="2" key="1">
    <citation type="submission" date="2006-10" db="EMBL/GenBank/DDBJ databases">
        <title>Complete sequence of Solibacter usitatus Ellin6076.</title>
        <authorList>
            <consortium name="US DOE Joint Genome Institute"/>
            <person name="Copeland A."/>
            <person name="Lucas S."/>
            <person name="Lapidus A."/>
            <person name="Barry K."/>
            <person name="Detter J.C."/>
            <person name="Glavina del Rio T."/>
            <person name="Hammon N."/>
            <person name="Israni S."/>
            <person name="Dalin E."/>
            <person name="Tice H."/>
            <person name="Pitluck S."/>
            <person name="Thompson L.S."/>
            <person name="Brettin T."/>
            <person name="Bruce D."/>
            <person name="Han C."/>
            <person name="Tapia R."/>
            <person name="Gilna P."/>
            <person name="Schmutz J."/>
            <person name="Larimer F."/>
            <person name="Land M."/>
            <person name="Hauser L."/>
            <person name="Kyrpides N."/>
            <person name="Mikhailova N."/>
            <person name="Janssen P.H."/>
            <person name="Kuske C.R."/>
            <person name="Richardson P."/>
        </authorList>
    </citation>
    <scope>NUCLEOTIDE SEQUENCE</scope>
    <source>
        <strain evidence="2">Ellin6076</strain>
    </source>
</reference>
<gene>
    <name evidence="2" type="ordered locus">Acid_3218</name>
</gene>
<dbReference type="HOGENOM" id="CLU_101141_4_1_0"/>
<protein>
    <submittedName>
        <fullName evidence="2">Thioesterase superfamily protein</fullName>
    </submittedName>
</protein>
<dbReference type="Pfam" id="PF13279">
    <property type="entry name" value="4HBT_2"/>
    <property type="match status" value="1"/>
</dbReference>
<name>Q022A8_SOLUE</name>
<dbReference type="AlphaFoldDB" id="Q022A8"/>
<dbReference type="EMBL" id="CP000473">
    <property type="protein sequence ID" value="ABJ84195.1"/>
    <property type="molecule type" value="Genomic_DNA"/>
</dbReference>
<organism evidence="2">
    <name type="scientific">Solibacter usitatus (strain Ellin6076)</name>
    <dbReference type="NCBI Taxonomy" id="234267"/>
    <lineage>
        <taxon>Bacteria</taxon>
        <taxon>Pseudomonadati</taxon>
        <taxon>Acidobacteriota</taxon>
        <taxon>Terriglobia</taxon>
        <taxon>Bryobacterales</taxon>
        <taxon>Solibacteraceae</taxon>
        <taxon>Candidatus Solibacter</taxon>
    </lineage>
</organism>
<evidence type="ECO:0000313" key="2">
    <source>
        <dbReference type="EMBL" id="ABJ84195.1"/>
    </source>
</evidence>
<dbReference type="STRING" id="234267.Acid_3218"/>